<dbReference type="SUPFAM" id="SSF53300">
    <property type="entry name" value="vWA-like"/>
    <property type="match status" value="1"/>
</dbReference>
<dbReference type="InterPro" id="IPR010221">
    <property type="entry name" value="VCBS_dom"/>
</dbReference>
<dbReference type="Gene3D" id="2.60.40.2030">
    <property type="match status" value="2"/>
</dbReference>
<evidence type="ECO:0000313" key="4">
    <source>
        <dbReference type="Proteomes" id="UP000290378"/>
    </source>
</evidence>
<dbReference type="SUPFAM" id="SSF141072">
    <property type="entry name" value="CalX-like"/>
    <property type="match status" value="2"/>
</dbReference>
<dbReference type="InterPro" id="IPR040853">
    <property type="entry name" value="RapA2_cadherin-like"/>
</dbReference>
<evidence type="ECO:0000259" key="2">
    <source>
        <dbReference type="PROSITE" id="PS50234"/>
    </source>
</evidence>
<dbReference type="Gene3D" id="3.40.50.410">
    <property type="entry name" value="von Willebrand factor, type A domain"/>
    <property type="match status" value="1"/>
</dbReference>
<gene>
    <name evidence="3" type="ORF">CP963_03800</name>
</gene>
<feature type="domain" description="VWFA" evidence="2">
    <location>
        <begin position="1973"/>
        <end position="2173"/>
    </location>
</feature>
<dbReference type="Pfam" id="PF17803">
    <property type="entry name" value="Cadherin_4"/>
    <property type="match status" value="1"/>
</dbReference>
<proteinExistence type="predicted"/>
<organism evidence="3 4">
    <name type="scientific">Arcobacter cloacae</name>
    <dbReference type="NCBI Taxonomy" id="1054034"/>
    <lineage>
        <taxon>Bacteria</taxon>
        <taxon>Pseudomonadati</taxon>
        <taxon>Campylobacterota</taxon>
        <taxon>Epsilonproteobacteria</taxon>
        <taxon>Campylobacterales</taxon>
        <taxon>Arcobacteraceae</taxon>
        <taxon>Arcobacter</taxon>
    </lineage>
</organism>
<sequence length="2388" mass="255862">MKLTIKSDNQVKIIDLNKDLELSAVKGEQYVFSNGFTNYTLNFKDDQQTVSFQFNVDGKVIKIDLKGIVPFLQENSSEIENPTAIIINKTINEKNIENILQNDDFNGSEIIDKLEALITNPANLGKDLTLISDFQTLIEALDAAAAGGEQGGNNTNGSSFNSIFSPLEDSLNDIGETDIWENLSESISSIPVDTGTPVGTVAEVTTIVNVKLIPVKTAVTEGESATYKVTLTDDAGNPVIAVKDMEVTFTYTYTTASGDDITETVSVTIPAGSSEAPVSVKTIDDVYAEGTEEFTIEINTVSNQDQFENVTVDKTPVVTTITDETDPYTPTDPDQPNEKDNVNVKLVGVDTAVTEGESATYKVTLTDDAGNPVIAVKDMEVTFTYTYTTASGDDITETVSVTIPAGSSEAPVSVKTIDDNIYEISEEFKIAINTVSNQDQFENVTVDKTPVLTVINDEDDNNPDTPDDKDGDKPILIITGSTVTEIDSGISTGEKVIGTVEISITNGKVFADDLNITLSTGQVVTIKAGETTTGPIYVETNRVDDYYKQGTTTYDVSIQSVSNPKIDIPEKATITINDDEDPIGIEITAVATAPKIIDVNTEFNELTGVKITATDTDGNPKNISVVTGTNHDGFGVEGKTTGSGASSELGNLGNGKSEKLIFEFDKDINSLDVAFAWRHNGETARITFINDGSIIGYAEVKGGGTNTKAKVNYYTTDGELIRTVEAQGGTDRVDLSYTFELVNNDGSLASFDQVEFTAPNHDDDYLINKIAYKEVLNPEITDISADSGSVTFDIQLQYPPQGNATAKIEVNGVVYDNVIINATGRATLTVDGNDLGDLSNVVIKVLEINGGNYEEVNLVEETFDFTPILKSSDDSISTNEDTTYILKVSDFGDVSVNTKEFKITELPDAESGKLYLLVKQGETIIDKEGNTSQATQDTKVEIFENQIITLANVGAGKVIFEPKANSDIDGNFKFKVGDGKGKFSEEYTTVIQVVAVADAPAASIDVTKIASSTTEYKVDISAELADKDGSETLSVKIAGVPNGVTLSSDVYTLVDNGDNTWTVTIPAGMKSISDSITMSVPESHATNIILEIIARATETNNNADGQNFVEVVVTDKQDAPVIESITVNVSEEGLLNGIKDIDGIVDTTDETKITGTIKITDANNDITNVTLAVPSSDLKSNGQFIVWTLSNTEKELIGKVGNTEVIKVTIDNNGKYSVELLAPVDHPENSVEDIVSLDVGVKVIDSLGNTSNGKIVVNIEDDMPKSCSVTNEIDIQKDVVVVKNLQAGFKDSVYHNGTSQVKNTNNDNDSLIDKIEWGTPANSTNGQSGYSLVDNSAYTNSIGTQIDTNGAFKLADFTHQNWTINSGSSTLDKTTITMKMDVVINGKVVNIEFDVLLDHTETPNTSDPIASRDIITLPENDITINVDGQNYTFTVEGFRNSAGEYVKTIYTNETANNSFEIFASMKKVAELPTISGNVCADAGADGLASVTWENLNSQYGTMSVDGNGGYAFTVNQTTRDNLPIGETLTQEFTYTITDKDGDKSTNTVTIKINGIAVPNAIPTTTDDSISTLEDTEKTLYLEDFGTYSDADADSLTSVKIVTLPDNGVLTLNGVAIVAGVVINANDINNGKLKFIPNSNTDEDSSFTFQVSDGKDWSSVHTTTVEVIAVADAPTASIDVTKVVSSTSDIIVKLGDSTYNITELLANKNDSTQFLQKSNVGNNYDMDNDNTTKITVNGGLNQNDMVGGTLNNDIIIINGDVKSGTNINSTDGNDIVAILGNIYGGSFAGDNGTDYLYLGKAMDKYEILNYNGYEQGHPDMDFQLKDKDTGGILVVNNIEGIIFADGNTLGKVNIVKDSTVEYTVDISAALTDTDGSETLTAIITGVPAGATFDSQYVINDNGVWKIIVPQNATSINYTDVKMTVPLSVGAFTLKIEATATEKSNNHSVSAYDSDAIVYAINETNTLTFGKATTNLLFTFDVSGSMANTVKDSSGKTVSRFEIAQKSTIATIEAYKANGETKVNLTLFGLGAKNIGWMSADEAIDYLSKLTLTSSSIKYDGKSIDGVTTGGTDYYSALVETSKVNFTGYDADSTIAYFLSDGAPNRNTDKTDSDNDQTIKDWKNYVNANIDTLNVIGVGSGAKVEPLKIIQVQDGDKVIMATDDASLGNILLGTVTASISGTVADNIFGGDGLKTISSIVVDGNEYTKTTFPTDGVALDGDGKLVFNFDTGAYSYTGKSSEFTSDTTKTFKVNVSDEDGDKASLDVNLKIDVTPNEAITTLNVSDVDTIDLTSLINNNYKNVTDVIDMTNNKVQTLKIDMNDVIDLVDADKQLVIKGDYKDIVQLDTPSDWSNAGKEQLDGVNYKVYTGTGVNSTIKLLIEDDIDITPDI</sequence>
<keyword evidence="4" id="KW-1185">Reference proteome</keyword>
<dbReference type="InterPro" id="IPR002035">
    <property type="entry name" value="VWF_A"/>
</dbReference>
<dbReference type="PROSITE" id="PS50234">
    <property type="entry name" value="VWFA"/>
    <property type="match status" value="1"/>
</dbReference>
<dbReference type="EMBL" id="NXII01000004">
    <property type="protein sequence ID" value="RXI42176.1"/>
    <property type="molecule type" value="Genomic_DNA"/>
</dbReference>
<dbReference type="InterPro" id="IPR047995">
    <property type="entry name" value="Choice_anch_K"/>
</dbReference>
<name>A0AA94FHI0_9BACT</name>
<dbReference type="InterPro" id="IPR038081">
    <property type="entry name" value="CalX-like_sf"/>
</dbReference>
<feature type="compositionally biased region" description="Polar residues" evidence="1">
    <location>
        <begin position="640"/>
        <end position="649"/>
    </location>
</feature>
<dbReference type="Proteomes" id="UP000290378">
    <property type="component" value="Unassembled WGS sequence"/>
</dbReference>
<comment type="caution">
    <text evidence="3">The sequence shown here is derived from an EMBL/GenBank/DDBJ whole genome shotgun (WGS) entry which is preliminary data.</text>
</comment>
<feature type="region of interest" description="Disordered" evidence="1">
    <location>
        <begin position="628"/>
        <end position="650"/>
    </location>
</feature>
<accession>A0AA94FHI0</accession>
<dbReference type="RefSeq" id="WP_129012955.1">
    <property type="nucleotide sequence ID" value="NZ_NXII01000004.1"/>
</dbReference>
<protein>
    <recommendedName>
        <fullName evidence="2">VWFA domain-containing protein</fullName>
    </recommendedName>
</protein>
<evidence type="ECO:0000313" key="3">
    <source>
        <dbReference type="EMBL" id="RXI42176.1"/>
    </source>
</evidence>
<dbReference type="NCBIfam" id="TIGR01965">
    <property type="entry name" value="VCBS_repeat"/>
    <property type="match status" value="1"/>
</dbReference>
<evidence type="ECO:0000256" key="1">
    <source>
        <dbReference type="SAM" id="MobiDB-lite"/>
    </source>
</evidence>
<dbReference type="InterPro" id="IPR036465">
    <property type="entry name" value="vWFA_dom_sf"/>
</dbReference>
<dbReference type="NCBIfam" id="NF038131">
    <property type="entry name" value="choice_anch_K"/>
    <property type="match status" value="1"/>
</dbReference>
<reference evidence="3 4" key="1">
    <citation type="submission" date="2017-09" db="EMBL/GenBank/DDBJ databases">
        <title>Genomics of the genus Arcobacter.</title>
        <authorList>
            <person name="Perez-Cataluna A."/>
            <person name="Figueras M.J."/>
            <person name="Salas-Masso N."/>
        </authorList>
    </citation>
    <scope>NUCLEOTIDE SEQUENCE [LARGE SCALE GENOMIC DNA]</scope>
    <source>
        <strain evidence="3 4">CECT 7834</strain>
    </source>
</reference>